<dbReference type="EMBL" id="JAAOAK010000394">
    <property type="protein sequence ID" value="KAF5668254.1"/>
    <property type="molecule type" value="Genomic_DNA"/>
</dbReference>
<reference evidence="2 3" key="1">
    <citation type="submission" date="2020-05" db="EMBL/GenBank/DDBJ databases">
        <title>Identification and distribution of gene clusters putatively required for synthesis of sphingolipid metabolism inhibitors in phylogenetically diverse species of the filamentous fungus Fusarium.</title>
        <authorList>
            <person name="Kim H.-S."/>
            <person name="Busman M."/>
            <person name="Brown D.W."/>
            <person name="Divon H."/>
            <person name="Uhlig S."/>
            <person name="Proctor R.H."/>
        </authorList>
    </citation>
    <scope>NUCLEOTIDE SEQUENCE [LARGE SCALE GENOMIC DNA]</scope>
    <source>
        <strain evidence="2 3">NRRL 25311</strain>
    </source>
</reference>
<keyword evidence="3" id="KW-1185">Reference proteome</keyword>
<protein>
    <submittedName>
        <fullName evidence="2">C6 transcription factor</fullName>
    </submittedName>
</protein>
<feature type="compositionally biased region" description="Polar residues" evidence="1">
    <location>
        <begin position="509"/>
        <end position="525"/>
    </location>
</feature>
<dbReference type="Proteomes" id="UP000562682">
    <property type="component" value="Unassembled WGS sequence"/>
</dbReference>
<gene>
    <name evidence="2" type="ORF">FDENT_11870</name>
</gene>
<dbReference type="PANTHER" id="PTHR47784:SF5">
    <property type="entry name" value="STEROL UPTAKE CONTROL PROTEIN 2"/>
    <property type="match status" value="1"/>
</dbReference>
<name>A0A8H5WSA2_9HYPO</name>
<organism evidence="2 3">
    <name type="scientific">Fusarium denticulatum</name>
    <dbReference type="NCBI Taxonomy" id="48507"/>
    <lineage>
        <taxon>Eukaryota</taxon>
        <taxon>Fungi</taxon>
        <taxon>Dikarya</taxon>
        <taxon>Ascomycota</taxon>
        <taxon>Pezizomycotina</taxon>
        <taxon>Sordariomycetes</taxon>
        <taxon>Hypocreomycetidae</taxon>
        <taxon>Hypocreales</taxon>
        <taxon>Nectriaceae</taxon>
        <taxon>Fusarium</taxon>
        <taxon>Fusarium fujikuroi species complex</taxon>
    </lineage>
</organism>
<sequence>MLALSAMHLASLRPLKREYYKQYYQQHLNKAISDYRRATENLKVEESGQIFAMATLVIIFTLATVSDNALGKGDTSEGTESSVADILSIFTTVKGITTMMADDTPIRRGVINSPYAVCTAGYEVPEAQNAEMPITVQLRYQSLRTSCLNALLPGKQSEIETCRNALEILSKIHQELIFIMSRQDYGPSLDVDPSYLIQWIARVSAEFMTMLRQSNTAALIIVGEFFTLMALLDGTWFAKNIWVNALNAIRKTLKPQELCWLRNIKDCTLLALNANMATNAQLVPEAKSIVELAIRKPTTFVSCWRAMVAICDRMPLTMKLITNHLLAMDEGDLMKVAEWSCNFELETFHNSVSKEVYREEMSQKIGEFCNQGKGNEPTIELLRDRYNISFVHSFPRPKRPEDMKGIWPPRRKRVFLCKEPECGLSATKYTTKKALQQHINEEHTKPREGPLESAQENLALAVGPELHGRELTTGATANLVMPSSIASGPSVPYTVTQDRAQDDKVHLSTISTDPGKRSQPQQITSRGVRDGRIIRPSTTNKRPLREIRAKLSSKEFER</sequence>
<dbReference type="InterPro" id="IPR053157">
    <property type="entry name" value="Sterol_Uptake_Regulator"/>
</dbReference>
<dbReference type="AlphaFoldDB" id="A0A8H5WSA2"/>
<dbReference type="PANTHER" id="PTHR47784">
    <property type="entry name" value="STEROL UPTAKE CONTROL PROTEIN 2"/>
    <property type="match status" value="1"/>
</dbReference>
<dbReference type="GO" id="GO:0001228">
    <property type="term" value="F:DNA-binding transcription activator activity, RNA polymerase II-specific"/>
    <property type="evidence" value="ECO:0007669"/>
    <property type="project" value="TreeGrafter"/>
</dbReference>
<accession>A0A8H5WSA2</accession>
<evidence type="ECO:0000313" key="2">
    <source>
        <dbReference type="EMBL" id="KAF5668254.1"/>
    </source>
</evidence>
<evidence type="ECO:0000313" key="3">
    <source>
        <dbReference type="Proteomes" id="UP000562682"/>
    </source>
</evidence>
<feature type="region of interest" description="Disordered" evidence="1">
    <location>
        <begin position="509"/>
        <end position="558"/>
    </location>
</feature>
<feature type="compositionally biased region" description="Basic and acidic residues" evidence="1">
    <location>
        <begin position="543"/>
        <end position="558"/>
    </location>
</feature>
<comment type="caution">
    <text evidence="2">The sequence shown here is derived from an EMBL/GenBank/DDBJ whole genome shotgun (WGS) entry which is preliminary data.</text>
</comment>
<proteinExistence type="predicted"/>
<evidence type="ECO:0000256" key="1">
    <source>
        <dbReference type="SAM" id="MobiDB-lite"/>
    </source>
</evidence>